<proteinExistence type="predicted"/>
<organism evidence="1 2">
    <name type="scientific">Lactococcus lactis subsp. lactis</name>
    <name type="common">Streptococcus lactis</name>
    <dbReference type="NCBI Taxonomy" id="1360"/>
    <lineage>
        <taxon>Bacteria</taxon>
        <taxon>Bacillati</taxon>
        <taxon>Bacillota</taxon>
        <taxon>Bacilli</taxon>
        <taxon>Lactobacillales</taxon>
        <taxon>Streptococcaceae</taxon>
        <taxon>Lactococcus</taxon>
    </lineage>
</organism>
<dbReference type="AlphaFoldDB" id="A0A0B8R747"/>
<dbReference type="EMBL" id="BBSI01000053">
    <property type="protein sequence ID" value="GAM82004.1"/>
    <property type="molecule type" value="Genomic_DNA"/>
</dbReference>
<comment type="caution">
    <text evidence="1">The sequence shown here is derived from an EMBL/GenBank/DDBJ whole genome shotgun (WGS) entry which is preliminary data.</text>
</comment>
<name>A0A0B8R747_LACLL</name>
<sequence length="96" mass="10755">MSRLKHEVRILRDENNRLRDDIKKMREDYALYHSSLVEIVNLSSLSPMINDVARKALESTGTTGCPAGPIGVDGLTKYVQPTIWHNTTELEGSGDE</sequence>
<dbReference type="Proteomes" id="UP000031847">
    <property type="component" value="Unassembled WGS sequence"/>
</dbReference>
<dbReference type="PATRIC" id="fig|1360.96.peg.2506"/>
<dbReference type="RefSeq" id="WP_133278212.1">
    <property type="nucleotide sequence ID" value="NZ_BAABQR010000031.1"/>
</dbReference>
<reference evidence="1 2" key="1">
    <citation type="submission" date="2015-01" db="EMBL/GenBank/DDBJ databases">
        <title>Lactococcus lactis subsp.lactis JCM 5805 whole genome shotgun sequence.</title>
        <authorList>
            <person name="Fujii T."/>
            <person name="Tomita Y."/>
            <person name="Ikushima S."/>
            <person name="Fujiwara D."/>
        </authorList>
    </citation>
    <scope>NUCLEOTIDE SEQUENCE [LARGE SCALE GENOMIC DNA]</scope>
    <source>
        <strain evidence="1 2">JCM 5805</strain>
    </source>
</reference>
<gene>
    <name evidence="1" type="ORF">JCM5805K_3136</name>
</gene>
<evidence type="ECO:0000313" key="2">
    <source>
        <dbReference type="Proteomes" id="UP000031847"/>
    </source>
</evidence>
<evidence type="ECO:0000313" key="1">
    <source>
        <dbReference type="EMBL" id="GAM82004.1"/>
    </source>
</evidence>
<protein>
    <submittedName>
        <fullName evidence="1">Glycogen synthase</fullName>
    </submittedName>
</protein>
<accession>A0A0B8R747</accession>